<feature type="transmembrane region" description="Helical" evidence="1">
    <location>
        <begin position="176"/>
        <end position="193"/>
    </location>
</feature>
<dbReference type="InterPro" id="IPR045691">
    <property type="entry name" value="DUF6056"/>
</dbReference>
<feature type="transmembrane region" description="Helical" evidence="1">
    <location>
        <begin position="379"/>
        <end position="398"/>
    </location>
</feature>
<feature type="transmembrane region" description="Helical" evidence="1">
    <location>
        <begin position="12"/>
        <end position="35"/>
    </location>
</feature>
<evidence type="ECO:0008006" key="4">
    <source>
        <dbReference type="Google" id="ProtNLM"/>
    </source>
</evidence>
<name>A0ABZ0Q4K3_9LACO</name>
<reference evidence="3" key="1">
    <citation type="submission" date="2024-06" db="EMBL/GenBank/DDBJ databases">
        <authorList>
            <person name="Chang H.C."/>
            <person name="Mun S.Y."/>
        </authorList>
    </citation>
    <scope>NUCLEOTIDE SEQUENCE [LARGE SCALE GENOMIC DNA]</scope>
    <source>
        <strain evidence="3">KT1</strain>
    </source>
</reference>
<feature type="transmembrane region" description="Helical" evidence="1">
    <location>
        <begin position="282"/>
        <end position="300"/>
    </location>
</feature>
<feature type="transmembrane region" description="Helical" evidence="1">
    <location>
        <begin position="125"/>
        <end position="145"/>
    </location>
</feature>
<feature type="transmembrane region" description="Helical" evidence="1">
    <location>
        <begin position="101"/>
        <end position="119"/>
    </location>
</feature>
<feature type="transmembrane region" description="Helical" evidence="1">
    <location>
        <begin position="249"/>
        <end position="270"/>
    </location>
</feature>
<feature type="transmembrane region" description="Helical" evidence="1">
    <location>
        <begin position="75"/>
        <end position="94"/>
    </location>
</feature>
<dbReference type="EMBL" id="CP104778">
    <property type="protein sequence ID" value="WPC21513.1"/>
    <property type="molecule type" value="Genomic_DNA"/>
</dbReference>
<keyword evidence="1" id="KW-0812">Transmembrane</keyword>
<gene>
    <name evidence="2" type="ORF">N6G96_09640</name>
</gene>
<feature type="transmembrane region" description="Helical" evidence="1">
    <location>
        <begin position="320"/>
        <end position="341"/>
    </location>
</feature>
<proteinExistence type="predicted"/>
<feature type="transmembrane region" description="Helical" evidence="1">
    <location>
        <begin position="348"/>
        <end position="367"/>
    </location>
</feature>
<feature type="transmembrane region" description="Helical" evidence="1">
    <location>
        <begin position="410"/>
        <end position="429"/>
    </location>
</feature>
<evidence type="ECO:0000313" key="3">
    <source>
        <dbReference type="Proteomes" id="UP001302696"/>
    </source>
</evidence>
<keyword evidence="1" id="KW-0472">Membrane</keyword>
<feature type="transmembrane region" description="Helical" evidence="1">
    <location>
        <begin position="200"/>
        <end position="221"/>
    </location>
</feature>
<keyword evidence="3" id="KW-1185">Reference proteome</keyword>
<evidence type="ECO:0000313" key="2">
    <source>
        <dbReference type="EMBL" id="WPC21513.1"/>
    </source>
</evidence>
<evidence type="ECO:0000256" key="1">
    <source>
        <dbReference type="SAM" id="Phobius"/>
    </source>
</evidence>
<protein>
    <recommendedName>
        <fullName evidence="4">Teichoic acid polysaccharide export protein</fullName>
    </recommendedName>
</protein>
<keyword evidence="1" id="KW-1133">Transmembrane helix</keyword>
<feature type="transmembrane region" description="Helical" evidence="1">
    <location>
        <begin position="152"/>
        <end position="170"/>
    </location>
</feature>
<dbReference type="PROSITE" id="PS51257">
    <property type="entry name" value="PROKAR_LIPOPROTEIN"/>
    <property type="match status" value="1"/>
</dbReference>
<dbReference type="RefSeq" id="WP_323709035.1">
    <property type="nucleotide sequence ID" value="NZ_CP104778.1"/>
</dbReference>
<dbReference type="Pfam" id="PF19528">
    <property type="entry name" value="DUF6056"/>
    <property type="match status" value="1"/>
</dbReference>
<accession>A0ABZ0Q4K3</accession>
<dbReference type="Proteomes" id="UP001302696">
    <property type="component" value="Chromosome"/>
</dbReference>
<organism evidence="2 3">
    <name type="scientific">Pediococcus inopinatus</name>
    <dbReference type="NCBI Taxonomy" id="114090"/>
    <lineage>
        <taxon>Bacteria</taxon>
        <taxon>Bacillati</taxon>
        <taxon>Bacillota</taxon>
        <taxon>Bacilli</taxon>
        <taxon>Lactobacillales</taxon>
        <taxon>Lactobacillaceae</taxon>
        <taxon>Pediococcus</taxon>
    </lineage>
</organism>
<sequence length="488" mass="56250">MAKRNMRNKIYFGFLFLFFACFRYFLILCSDDFFWAGDKGQYLLHHFFVGDSSFGGSGNGRYLGSILEIYSVRHLIVGVLAYGIFLTLLIYLIYKICGSNNISLILATLAILFMPTGVFTDVIAWNAAFVNYVPPMVTSLAFLWVNKQGIRANFVIDIFLLVLMFCGQLFLESMTVYQLLMIIAVMVFQKYILKSKVRKYNYFAFAGSVMGTMLMVLNPSYHMISNSSYRQTSHSILQILHNYVFQTHFYFLTFNFLLNVLIAFLFIMILLSKKDIRFRKTIIVILIAYLAYFICINKYIDYKTVSFLFTVNGLNKSIAYMDAYVMTSFWVVLLALILYILPKNIKGIAIFCQISGGITAGPYLIVASPLRVREYFGNYIFMVMVAILIANYAVQVTFKNTNFNFSKLNFISFLLVGLVSMNLLLIMGINHHANSVRASDKTWLNTNKVLTTHVPFRKYVKNLDILSGQTKFYYQNRSNMDFVQKILH</sequence>